<evidence type="ECO:0000256" key="1">
    <source>
        <dbReference type="SAM" id="MobiDB-lite"/>
    </source>
</evidence>
<feature type="region of interest" description="Disordered" evidence="1">
    <location>
        <begin position="102"/>
        <end position="144"/>
    </location>
</feature>
<reference evidence="2" key="1">
    <citation type="journal article" date="2019" name="Sci. Rep.">
        <title>Draft genome of Tanacetum cinerariifolium, the natural source of mosquito coil.</title>
        <authorList>
            <person name="Yamashiro T."/>
            <person name="Shiraishi A."/>
            <person name="Satake H."/>
            <person name="Nakayama K."/>
        </authorList>
    </citation>
    <scope>NUCLEOTIDE SEQUENCE</scope>
</reference>
<name>A0A6L2KA79_TANCI</name>
<evidence type="ECO:0000313" key="2">
    <source>
        <dbReference type="EMBL" id="GEU46256.1"/>
    </source>
</evidence>
<protein>
    <submittedName>
        <fullName evidence="2">Uncharacterized protein</fullName>
    </submittedName>
</protein>
<feature type="region of interest" description="Disordered" evidence="1">
    <location>
        <begin position="202"/>
        <end position="226"/>
    </location>
</feature>
<accession>A0A6L2KA79</accession>
<proteinExistence type="predicted"/>
<dbReference type="AlphaFoldDB" id="A0A6L2KA79"/>
<gene>
    <name evidence="2" type="ORF">Tci_018234</name>
</gene>
<feature type="compositionally biased region" description="Acidic residues" evidence="1">
    <location>
        <begin position="207"/>
        <end position="224"/>
    </location>
</feature>
<organism evidence="2">
    <name type="scientific">Tanacetum cinerariifolium</name>
    <name type="common">Dalmatian daisy</name>
    <name type="synonym">Chrysanthemum cinerariifolium</name>
    <dbReference type="NCBI Taxonomy" id="118510"/>
    <lineage>
        <taxon>Eukaryota</taxon>
        <taxon>Viridiplantae</taxon>
        <taxon>Streptophyta</taxon>
        <taxon>Embryophyta</taxon>
        <taxon>Tracheophyta</taxon>
        <taxon>Spermatophyta</taxon>
        <taxon>Magnoliopsida</taxon>
        <taxon>eudicotyledons</taxon>
        <taxon>Gunneridae</taxon>
        <taxon>Pentapetalae</taxon>
        <taxon>asterids</taxon>
        <taxon>campanulids</taxon>
        <taxon>Asterales</taxon>
        <taxon>Asteraceae</taxon>
        <taxon>Asteroideae</taxon>
        <taxon>Anthemideae</taxon>
        <taxon>Anthemidinae</taxon>
        <taxon>Tanacetum</taxon>
    </lineage>
</organism>
<feature type="compositionally biased region" description="Low complexity" evidence="1">
    <location>
        <begin position="123"/>
        <end position="138"/>
    </location>
</feature>
<dbReference type="EMBL" id="BKCJ010002100">
    <property type="protein sequence ID" value="GEU46256.1"/>
    <property type="molecule type" value="Genomic_DNA"/>
</dbReference>
<comment type="caution">
    <text evidence="2">The sequence shown here is derived from an EMBL/GenBank/DDBJ whole genome shotgun (WGS) entry which is preliminary data.</text>
</comment>
<sequence>MGDPVICISDDSFEESVRTPLPMIISPDTVMPAVILPIVSASLDYVLTSPDYYPGFDTETGPSNNPSSEHVATLPATSPFLFTYCDSSESSRDLSDHIHHHLSYPSEHSSPSPLPRKRRRLQRCSPSESSDYVSPSPSTFVGPSRKRCRSLVTLVPSSAYTSGALSLACADLLPPEASTESDIDPDILADIEADAAAETATFAKDDAEAEAGDERDDEAEDDVESSARGTIEIEVNVIVKTMVPDDILVTTMDESARETFRIGLDVVIQELLLDRVRVLEGDNMRLQGTLSVERERESCQYSAPFGICAGYVEADLFISLLQ</sequence>